<dbReference type="RefSeq" id="WP_386821035.1">
    <property type="nucleotide sequence ID" value="NZ_JBHUIT010000031.1"/>
</dbReference>
<accession>A0ABW5DAC0</accession>
<comment type="caution">
    <text evidence="2">The sequence shown here is derived from an EMBL/GenBank/DDBJ whole genome shotgun (WGS) entry which is preliminary data.</text>
</comment>
<evidence type="ECO:0000313" key="2">
    <source>
        <dbReference type="EMBL" id="MFD2257696.1"/>
    </source>
</evidence>
<dbReference type="EMBL" id="JBHUIT010000031">
    <property type="protein sequence ID" value="MFD2257696.1"/>
    <property type="molecule type" value="Genomic_DNA"/>
</dbReference>
<organism evidence="2 3">
    <name type="scientific">Luteolibacter algae</name>
    <dbReference type="NCBI Taxonomy" id="454151"/>
    <lineage>
        <taxon>Bacteria</taxon>
        <taxon>Pseudomonadati</taxon>
        <taxon>Verrucomicrobiota</taxon>
        <taxon>Verrucomicrobiia</taxon>
        <taxon>Verrucomicrobiales</taxon>
        <taxon>Verrucomicrobiaceae</taxon>
        <taxon>Luteolibacter</taxon>
    </lineage>
</organism>
<gene>
    <name evidence="2" type="ORF">ACFSSA_13515</name>
</gene>
<reference evidence="3" key="1">
    <citation type="journal article" date="2019" name="Int. J. Syst. Evol. Microbiol.">
        <title>The Global Catalogue of Microorganisms (GCM) 10K type strain sequencing project: providing services to taxonomists for standard genome sequencing and annotation.</title>
        <authorList>
            <consortium name="The Broad Institute Genomics Platform"/>
            <consortium name="The Broad Institute Genome Sequencing Center for Infectious Disease"/>
            <person name="Wu L."/>
            <person name="Ma J."/>
        </authorList>
    </citation>
    <scope>NUCLEOTIDE SEQUENCE [LARGE SCALE GENOMIC DNA]</scope>
    <source>
        <strain evidence="3">CGMCC 4.7106</strain>
    </source>
</reference>
<evidence type="ECO:0000256" key="1">
    <source>
        <dbReference type="SAM" id="MobiDB-lite"/>
    </source>
</evidence>
<name>A0ABW5DAC0_9BACT</name>
<dbReference type="Proteomes" id="UP001597375">
    <property type="component" value="Unassembled WGS sequence"/>
</dbReference>
<evidence type="ECO:0000313" key="3">
    <source>
        <dbReference type="Proteomes" id="UP001597375"/>
    </source>
</evidence>
<protein>
    <submittedName>
        <fullName evidence="2">Uncharacterized protein</fullName>
    </submittedName>
</protein>
<feature type="region of interest" description="Disordered" evidence="1">
    <location>
        <begin position="1"/>
        <end position="33"/>
    </location>
</feature>
<sequence length="74" mass="8176">MTNEKQTKAKPSHRVSFSRIIGSNDDGSDKLGPAREIGAVWERKGDKKGGILQLDHIPVELTRHEGVIFVVPVE</sequence>
<keyword evidence="3" id="KW-1185">Reference proteome</keyword>
<proteinExistence type="predicted"/>